<feature type="signal peptide" evidence="2">
    <location>
        <begin position="1"/>
        <end position="23"/>
    </location>
</feature>
<proteinExistence type="predicted"/>
<accession>A0A916RNI7</accession>
<organism evidence="4 5">
    <name type="scientific">Nitratireductor aestuarii</name>
    <dbReference type="NCBI Taxonomy" id="1735103"/>
    <lineage>
        <taxon>Bacteria</taxon>
        <taxon>Pseudomonadati</taxon>
        <taxon>Pseudomonadota</taxon>
        <taxon>Alphaproteobacteria</taxon>
        <taxon>Hyphomicrobiales</taxon>
        <taxon>Phyllobacteriaceae</taxon>
        <taxon>Nitratireductor</taxon>
    </lineage>
</organism>
<name>A0A916RNI7_9HYPH</name>
<gene>
    <name evidence="4" type="ORF">GCM10011385_15660</name>
</gene>
<evidence type="ECO:0000313" key="4">
    <source>
        <dbReference type="EMBL" id="GGA62779.1"/>
    </source>
</evidence>
<feature type="chain" id="PRO_5037977144" description="DUF4139 domain-containing protein" evidence="2">
    <location>
        <begin position="24"/>
        <end position="647"/>
    </location>
</feature>
<evidence type="ECO:0000256" key="2">
    <source>
        <dbReference type="SAM" id="SignalP"/>
    </source>
</evidence>
<protein>
    <recommendedName>
        <fullName evidence="3">DUF4139 domain-containing protein</fullName>
    </recommendedName>
</protein>
<keyword evidence="5" id="KW-1185">Reference proteome</keyword>
<dbReference type="InterPro" id="IPR037291">
    <property type="entry name" value="DUF4139"/>
</dbReference>
<sequence>MKISTLFARAFLVSAAVPAVALAQDSNGRIKTITLSSGGLAEISRQVQVRDDGRITVDVPTDQVNDILKSLVVRDGAGAIKNMSLAGAGGISETFRKLPFSREDFASLPRLLSSLQGAEVEASSSGKTLSGRVLGVQERAAENGEVEHVLSLLGVDGISTLVLGGDTNIRFLDETIDRKLKDAAAKAGRSMAEGSRSISVAIDGQGERNVSLTYVVPAPVWKTSYRLVTSADGTARLQAWAILENATGEDWDDVKITLTSGNPSTLRQELYEPLWRQREEINVAVTQQPKFRADSGAMAARAAPAPQQSFGGRALLEAAPEFDMAGIAEAAAVTEGDIASTFELPGLHDLADGETISIPILDTKVPAVQLSTYRMEDGTEHPVAAIELKNETGVSLPGGILTVYDERQGYAGDSALTAFPSGESRFARFATDSKVRIQYDMQPSRSVVEVKVADGVLSATVKQVEKTAYRIAGASDASRTILIEHFRRPGWTFTSDKLDTETQSHYRLKAQVPAGETVTVEATQERVNAERYALIDANPELLIDWASSASPDTRKKLEELADARREQEEARRELDRITSAIEEITEEQARIRENIGAVPDGSDLQKRYLRMMQQSEDQVADLRASRRRAQEKADIKDEDVRGIIRTF</sequence>
<comment type="caution">
    <text evidence="4">The sequence shown here is derived from an EMBL/GenBank/DDBJ whole genome shotgun (WGS) entry which is preliminary data.</text>
</comment>
<dbReference type="PANTHER" id="PTHR38075">
    <property type="entry name" value="DUF4139 DOMAIN-CONTAINING PROTEIN"/>
    <property type="match status" value="1"/>
</dbReference>
<dbReference type="PANTHER" id="PTHR38075:SF1">
    <property type="entry name" value="DUF4139 DOMAIN-CONTAINING PROTEIN"/>
    <property type="match status" value="1"/>
</dbReference>
<reference evidence="4" key="1">
    <citation type="journal article" date="2014" name="Int. J. Syst. Evol. Microbiol.">
        <title>Complete genome sequence of Corynebacterium casei LMG S-19264T (=DSM 44701T), isolated from a smear-ripened cheese.</title>
        <authorList>
            <consortium name="US DOE Joint Genome Institute (JGI-PGF)"/>
            <person name="Walter F."/>
            <person name="Albersmeier A."/>
            <person name="Kalinowski J."/>
            <person name="Ruckert C."/>
        </authorList>
    </citation>
    <scope>NUCLEOTIDE SEQUENCE</scope>
    <source>
        <strain evidence="4">CGMCC 1.15320</strain>
    </source>
</reference>
<feature type="coiled-coil region" evidence="1">
    <location>
        <begin position="553"/>
        <end position="632"/>
    </location>
</feature>
<dbReference type="RefSeq" id="WP_188720445.1">
    <property type="nucleotide sequence ID" value="NZ_BMIF01000004.1"/>
</dbReference>
<dbReference type="AlphaFoldDB" id="A0A916RNI7"/>
<keyword evidence="2" id="KW-0732">Signal</keyword>
<dbReference type="EMBL" id="BMIF01000004">
    <property type="protein sequence ID" value="GGA62779.1"/>
    <property type="molecule type" value="Genomic_DNA"/>
</dbReference>
<evidence type="ECO:0000256" key="1">
    <source>
        <dbReference type="SAM" id="Coils"/>
    </source>
</evidence>
<evidence type="ECO:0000259" key="3">
    <source>
        <dbReference type="Pfam" id="PF13598"/>
    </source>
</evidence>
<evidence type="ECO:0000313" key="5">
    <source>
        <dbReference type="Proteomes" id="UP000636264"/>
    </source>
</evidence>
<dbReference type="Pfam" id="PF13598">
    <property type="entry name" value="DUF4139"/>
    <property type="match status" value="1"/>
</dbReference>
<feature type="domain" description="DUF4139" evidence="3">
    <location>
        <begin position="210"/>
        <end position="439"/>
    </location>
</feature>
<reference evidence="4" key="2">
    <citation type="submission" date="2020-09" db="EMBL/GenBank/DDBJ databases">
        <authorList>
            <person name="Sun Q."/>
            <person name="Zhou Y."/>
        </authorList>
    </citation>
    <scope>NUCLEOTIDE SEQUENCE</scope>
    <source>
        <strain evidence="4">CGMCC 1.15320</strain>
    </source>
</reference>
<dbReference type="Proteomes" id="UP000636264">
    <property type="component" value="Unassembled WGS sequence"/>
</dbReference>
<keyword evidence="1" id="KW-0175">Coiled coil</keyword>